<keyword evidence="4 6" id="KW-1133">Transmembrane helix</keyword>
<organism evidence="7 8">
    <name type="scientific">Neoaquamicrobium microcysteis</name>
    <dbReference type="NCBI Taxonomy" id="2682781"/>
    <lineage>
        <taxon>Bacteria</taxon>
        <taxon>Pseudomonadati</taxon>
        <taxon>Pseudomonadota</taxon>
        <taxon>Alphaproteobacteria</taxon>
        <taxon>Hyphomicrobiales</taxon>
        <taxon>Phyllobacteriaceae</taxon>
        <taxon>Neoaquamicrobium</taxon>
    </lineage>
</organism>
<dbReference type="Pfam" id="PF07947">
    <property type="entry name" value="YhhN"/>
    <property type="match status" value="1"/>
</dbReference>
<comment type="subcellular location">
    <subcellularLocation>
        <location evidence="1">Membrane</location>
        <topology evidence="1">Multi-pass membrane protein</topology>
    </subcellularLocation>
</comment>
<feature type="transmembrane region" description="Helical" evidence="6">
    <location>
        <begin position="149"/>
        <end position="179"/>
    </location>
</feature>
<protein>
    <submittedName>
        <fullName evidence="7">Lysoplasmalogenase</fullName>
    </submittedName>
</protein>
<dbReference type="EMBL" id="VSZS01000054">
    <property type="protein sequence ID" value="TYR34954.1"/>
    <property type="molecule type" value="Genomic_DNA"/>
</dbReference>
<dbReference type="InterPro" id="IPR012506">
    <property type="entry name" value="TMEM86B-like"/>
</dbReference>
<feature type="transmembrane region" description="Helical" evidence="6">
    <location>
        <begin position="12"/>
        <end position="29"/>
    </location>
</feature>
<comment type="similarity">
    <text evidence="2">Belongs to the TMEM86 family.</text>
</comment>
<dbReference type="Proteomes" id="UP000323258">
    <property type="component" value="Unassembled WGS sequence"/>
</dbReference>
<dbReference type="AlphaFoldDB" id="A0A5D4H360"/>
<evidence type="ECO:0000256" key="1">
    <source>
        <dbReference type="ARBA" id="ARBA00004141"/>
    </source>
</evidence>
<evidence type="ECO:0000256" key="3">
    <source>
        <dbReference type="ARBA" id="ARBA00022692"/>
    </source>
</evidence>
<evidence type="ECO:0000313" key="8">
    <source>
        <dbReference type="Proteomes" id="UP000323258"/>
    </source>
</evidence>
<keyword evidence="8" id="KW-1185">Reference proteome</keyword>
<dbReference type="RefSeq" id="WP_148913371.1">
    <property type="nucleotide sequence ID" value="NZ_VSZS01000054.1"/>
</dbReference>
<feature type="transmembrane region" description="Helical" evidence="6">
    <location>
        <begin position="84"/>
        <end position="105"/>
    </location>
</feature>
<name>A0A5D4H360_9HYPH</name>
<keyword evidence="5 6" id="KW-0472">Membrane</keyword>
<reference evidence="7 8" key="1">
    <citation type="submission" date="2019-08" db="EMBL/GenBank/DDBJ databases">
        <authorList>
            <person name="Seo Y.L."/>
        </authorList>
    </citation>
    <scope>NUCLEOTIDE SEQUENCE [LARGE SCALE GENOMIC DNA]</scope>
    <source>
        <strain evidence="7 8">MaA-C15</strain>
    </source>
</reference>
<feature type="transmembrane region" description="Helical" evidence="6">
    <location>
        <begin position="49"/>
        <end position="72"/>
    </location>
</feature>
<evidence type="ECO:0000313" key="7">
    <source>
        <dbReference type="EMBL" id="TYR34954.1"/>
    </source>
</evidence>
<comment type="caution">
    <text evidence="7">The sequence shown here is derived from an EMBL/GenBank/DDBJ whole genome shotgun (WGS) entry which is preliminary data.</text>
</comment>
<evidence type="ECO:0000256" key="4">
    <source>
        <dbReference type="ARBA" id="ARBA00022989"/>
    </source>
</evidence>
<gene>
    <name evidence="7" type="ORF">FY036_03815</name>
</gene>
<evidence type="ECO:0000256" key="6">
    <source>
        <dbReference type="SAM" id="Phobius"/>
    </source>
</evidence>
<dbReference type="OrthoDB" id="7266492at2"/>
<evidence type="ECO:0000256" key="5">
    <source>
        <dbReference type="ARBA" id="ARBA00023136"/>
    </source>
</evidence>
<feature type="transmembrane region" description="Helical" evidence="6">
    <location>
        <begin position="200"/>
        <end position="221"/>
    </location>
</feature>
<dbReference type="PANTHER" id="PTHR31885">
    <property type="entry name" value="GH04784P"/>
    <property type="match status" value="1"/>
</dbReference>
<sequence>MMPFAGGPDSLSNGTLVFSVAAALLYLMMQARPPSWRRTVAKAGSVALLAVLATLEGGPFLLVAALVLSAAGDAFLAHEGERPFLGGLASFLLAHLAYVALFVAAGGGAEILAVQPWRLAIPVAATVAALLLLRRLLPAVGPGLRAPVSVYVAAIVAMMWASATVPAPIVMVGAALFVASDAILAVEKFLLSPQSPHRAWAGPAVWVLYYLAQATITLGFLV</sequence>
<evidence type="ECO:0000256" key="2">
    <source>
        <dbReference type="ARBA" id="ARBA00007375"/>
    </source>
</evidence>
<accession>A0A5D4H360</accession>
<reference evidence="7 8" key="2">
    <citation type="submission" date="2019-09" db="EMBL/GenBank/DDBJ databases">
        <title>Mesorhizobium sp. MaA-C15 isolated from Microcystis aeruginosa.</title>
        <authorList>
            <person name="Jeong S.E."/>
            <person name="Jin H.M."/>
            <person name="Jeon C.O."/>
        </authorList>
    </citation>
    <scope>NUCLEOTIDE SEQUENCE [LARGE SCALE GENOMIC DNA]</scope>
    <source>
        <strain evidence="7 8">MaA-C15</strain>
    </source>
</reference>
<dbReference type="PANTHER" id="PTHR31885:SF6">
    <property type="entry name" value="GH04784P"/>
    <property type="match status" value="1"/>
</dbReference>
<dbReference type="GO" id="GO:0016787">
    <property type="term" value="F:hydrolase activity"/>
    <property type="evidence" value="ECO:0007669"/>
    <property type="project" value="TreeGrafter"/>
</dbReference>
<feature type="transmembrane region" description="Helical" evidence="6">
    <location>
        <begin position="117"/>
        <end position="137"/>
    </location>
</feature>
<dbReference type="GO" id="GO:0016020">
    <property type="term" value="C:membrane"/>
    <property type="evidence" value="ECO:0007669"/>
    <property type="project" value="UniProtKB-SubCell"/>
</dbReference>
<keyword evidence="3 6" id="KW-0812">Transmembrane</keyword>
<proteinExistence type="inferred from homology"/>